<feature type="compositionally biased region" description="Polar residues" evidence="1">
    <location>
        <begin position="343"/>
        <end position="353"/>
    </location>
</feature>
<dbReference type="VEuPathDB" id="FungiDB:SJAG_00405"/>
<dbReference type="AlphaFoldDB" id="B6JVJ4"/>
<dbReference type="GO" id="GO:0035974">
    <property type="term" value="C:meiotic spindle pole body"/>
    <property type="evidence" value="ECO:0007669"/>
    <property type="project" value="EnsemblFungi"/>
</dbReference>
<dbReference type="InterPro" id="IPR028245">
    <property type="entry name" value="PIL1/LSP1"/>
</dbReference>
<dbReference type="GO" id="GO:0006897">
    <property type="term" value="P:endocytosis"/>
    <property type="evidence" value="ECO:0000318"/>
    <property type="project" value="GO_Central"/>
</dbReference>
<dbReference type="OrthoDB" id="5599269at2759"/>
<dbReference type="GO" id="GO:0031322">
    <property type="term" value="P:ascospore-type prospore-specific spindle pole body remodeling"/>
    <property type="evidence" value="ECO:0007669"/>
    <property type="project" value="EnsemblFungi"/>
</dbReference>
<proteinExistence type="predicted"/>
<reference evidence="2 4" key="1">
    <citation type="journal article" date="2011" name="Science">
        <title>Comparative functional genomics of the fission yeasts.</title>
        <authorList>
            <person name="Rhind N."/>
            <person name="Chen Z."/>
            <person name="Yassour M."/>
            <person name="Thompson D.A."/>
            <person name="Haas B.J."/>
            <person name="Habib N."/>
            <person name="Wapinski I."/>
            <person name="Roy S."/>
            <person name="Lin M.F."/>
            <person name="Heiman D.I."/>
            <person name="Young S.K."/>
            <person name="Furuya K."/>
            <person name="Guo Y."/>
            <person name="Pidoux A."/>
            <person name="Chen H.M."/>
            <person name="Robbertse B."/>
            <person name="Goldberg J.M."/>
            <person name="Aoki K."/>
            <person name="Bayne E.H."/>
            <person name="Berlin A.M."/>
            <person name="Desjardins C.A."/>
            <person name="Dobbs E."/>
            <person name="Dukaj L."/>
            <person name="Fan L."/>
            <person name="FitzGerald M.G."/>
            <person name="French C."/>
            <person name="Gujja S."/>
            <person name="Hansen K."/>
            <person name="Keifenheim D."/>
            <person name="Levin J.Z."/>
            <person name="Mosher R.A."/>
            <person name="Mueller C.A."/>
            <person name="Pfiffner J."/>
            <person name="Priest M."/>
            <person name="Russ C."/>
            <person name="Smialowska A."/>
            <person name="Swoboda P."/>
            <person name="Sykes S.M."/>
            <person name="Vaughn M."/>
            <person name="Vengrova S."/>
            <person name="Yoder R."/>
            <person name="Zeng Q."/>
            <person name="Allshire R."/>
            <person name="Baulcombe D."/>
            <person name="Birren B.W."/>
            <person name="Brown W."/>
            <person name="Ekwall K."/>
            <person name="Kellis M."/>
            <person name="Leatherwood J."/>
            <person name="Levin H."/>
            <person name="Margalit H."/>
            <person name="Martienssen R."/>
            <person name="Nieduszynski C.A."/>
            <person name="Spatafora J.W."/>
            <person name="Friedman N."/>
            <person name="Dalgaard J.Z."/>
            <person name="Baumann P."/>
            <person name="Niki H."/>
            <person name="Regev A."/>
            <person name="Nusbaum C."/>
        </authorList>
    </citation>
    <scope>NUCLEOTIDE SEQUENCE [LARGE SCALE GENOMIC DNA]</scope>
    <source>
        <strain evidence="4">yFS275 / FY16936</strain>
    </source>
</reference>
<name>B6JVJ4_SCHJY</name>
<dbReference type="Proteomes" id="UP000001744">
    <property type="component" value="Unassembled WGS sequence"/>
</dbReference>
<feature type="compositionally biased region" description="Basic and acidic residues" evidence="1">
    <location>
        <begin position="361"/>
        <end position="370"/>
    </location>
</feature>
<feature type="region of interest" description="Disordered" evidence="1">
    <location>
        <begin position="338"/>
        <end position="370"/>
    </location>
</feature>
<dbReference type="Gene3D" id="1.20.1270.60">
    <property type="entry name" value="Arfaptin homology (AH) domain/BAR domain"/>
    <property type="match status" value="1"/>
</dbReference>
<feature type="compositionally biased region" description="Polar residues" evidence="1">
    <location>
        <begin position="257"/>
        <end position="267"/>
    </location>
</feature>
<dbReference type="GO" id="GO:0070057">
    <property type="term" value="C:prospore membrane spindle pole body attachment site"/>
    <property type="evidence" value="ECO:0007669"/>
    <property type="project" value="EnsemblFungi"/>
</dbReference>
<dbReference type="JaponicusDB" id="SJAG_00405">
    <property type="gene designation" value="meu14"/>
</dbReference>
<dbReference type="EMBL" id="KE651166">
    <property type="protein sequence ID" value="EEB05395.1"/>
    <property type="molecule type" value="Genomic_DNA"/>
</dbReference>
<dbReference type="OMA" id="DECNESM"/>
<evidence type="ECO:0000313" key="2">
    <source>
        <dbReference type="EMBL" id="EEB05395.1"/>
    </source>
</evidence>
<evidence type="ECO:0000256" key="1">
    <source>
        <dbReference type="SAM" id="MobiDB-lite"/>
    </source>
</evidence>
<evidence type="ECO:0000313" key="4">
    <source>
        <dbReference type="Proteomes" id="UP000001744"/>
    </source>
</evidence>
<dbReference type="PANTHER" id="PTHR31962">
    <property type="entry name" value="SPHINGOLIPID LONG CHAIN BASE-RESPONSIVE PROTEIN PIL1"/>
    <property type="match status" value="1"/>
</dbReference>
<sequence>MQRSNSLRVNGVVQDLPKRDFSLESLRELSFAEESRRSNRLVKTSNSAIDSFMHSSKGLIAVGSLLSDWGSQSENACLNDISDKLGVLICEMGDSEEAFARQFEKSRIVLKSIRNLEHSMAPIRLHRERLSSEIDRLLEKEPSNPRLPDLQNSLVRAEAENLVGEAQLSNVSREKLKESYTTFMDAVRVRAQKQLTLAYYAQQLLDLVDGRTMIPGDTPPEYNKDQADLIMDECNESMLQFATPKETIAEAAEPELENTTAVTSTTEEQSEPAPLRPTLLSDVPEEEEPPMSFILSPTNMLTQTMDENCRVMPRNGYGIQTVAELNYVPQDIQEIRYSEEPNDQTNILNNPQQRLIPRGKKKEEAMPLFS</sequence>
<gene>
    <name evidence="3" type="primary">meu14</name>
    <name evidence="2" type="ORF">SJAG_00405</name>
</gene>
<dbReference type="Pfam" id="PF13805">
    <property type="entry name" value="Pil1"/>
    <property type="match status" value="1"/>
</dbReference>
<dbReference type="STRING" id="402676.B6JVJ4"/>
<dbReference type="InterPro" id="IPR027267">
    <property type="entry name" value="AH/BAR_dom_sf"/>
</dbReference>
<evidence type="ECO:0000313" key="3">
    <source>
        <dbReference type="JaponicusDB" id="SJAG_00405"/>
    </source>
</evidence>
<dbReference type="GeneID" id="7049554"/>
<dbReference type="RefSeq" id="XP_002171688.1">
    <property type="nucleotide sequence ID" value="XM_002171652.2"/>
</dbReference>
<dbReference type="HOGENOM" id="CLU_748331_0_0_1"/>
<protein>
    <submittedName>
        <fullName evidence="2">Sporulation protein Meu14</fullName>
    </submittedName>
</protein>
<dbReference type="GO" id="GO:0070056">
    <property type="term" value="C:prospore membrane leading edge"/>
    <property type="evidence" value="ECO:0007669"/>
    <property type="project" value="EnsemblFungi"/>
</dbReference>
<feature type="region of interest" description="Disordered" evidence="1">
    <location>
        <begin position="253"/>
        <end position="277"/>
    </location>
</feature>
<dbReference type="GO" id="GO:0008289">
    <property type="term" value="F:lipid binding"/>
    <property type="evidence" value="ECO:0000318"/>
    <property type="project" value="GO_Central"/>
</dbReference>
<organism evidence="2 4">
    <name type="scientific">Schizosaccharomyces japonicus (strain yFS275 / FY16936)</name>
    <name type="common">Fission yeast</name>
    <dbReference type="NCBI Taxonomy" id="402676"/>
    <lineage>
        <taxon>Eukaryota</taxon>
        <taxon>Fungi</taxon>
        <taxon>Dikarya</taxon>
        <taxon>Ascomycota</taxon>
        <taxon>Taphrinomycotina</taxon>
        <taxon>Schizosaccharomycetes</taxon>
        <taxon>Schizosaccharomycetales</taxon>
        <taxon>Schizosaccharomycetaceae</taxon>
        <taxon>Schizosaccharomyces</taxon>
    </lineage>
</organism>
<accession>B6JVJ4</accession>
<dbReference type="eggNOG" id="ENOG502RCV0">
    <property type="taxonomic scope" value="Eukaryota"/>
</dbReference>
<dbReference type="PANTHER" id="PTHR31962:SF8">
    <property type="entry name" value="MEIOTIC EXPRESSION UP-REGULATED PROTEIN 14"/>
    <property type="match status" value="1"/>
</dbReference>
<keyword evidence="4" id="KW-1185">Reference proteome</keyword>